<evidence type="ECO:0000256" key="1">
    <source>
        <dbReference type="SAM" id="Coils"/>
    </source>
</evidence>
<dbReference type="Proteomes" id="UP001434883">
    <property type="component" value="Unassembled WGS sequence"/>
</dbReference>
<gene>
    <name evidence="2" type="ORF">XENOCAPTIV_017342</name>
</gene>
<protein>
    <recommendedName>
        <fullName evidence="4">V-SNARE coiled-coil homology domain-containing protein</fullName>
    </recommendedName>
</protein>
<keyword evidence="1" id="KW-0175">Coiled coil</keyword>
<feature type="coiled-coil region" evidence="1">
    <location>
        <begin position="16"/>
        <end position="43"/>
    </location>
</feature>
<dbReference type="EMBL" id="JAHRIN010020419">
    <property type="protein sequence ID" value="MEQ2198728.1"/>
    <property type="molecule type" value="Genomic_DNA"/>
</dbReference>
<comment type="caution">
    <text evidence="2">The sequence shown here is derived from an EMBL/GenBank/DDBJ whole genome shotgun (WGS) entry which is preliminary data.</text>
</comment>
<name>A0ABV0QT49_9TELE</name>
<evidence type="ECO:0008006" key="4">
    <source>
        <dbReference type="Google" id="ProtNLM"/>
    </source>
</evidence>
<organism evidence="2 3">
    <name type="scientific">Xenoophorus captivus</name>
    <dbReference type="NCBI Taxonomy" id="1517983"/>
    <lineage>
        <taxon>Eukaryota</taxon>
        <taxon>Metazoa</taxon>
        <taxon>Chordata</taxon>
        <taxon>Craniata</taxon>
        <taxon>Vertebrata</taxon>
        <taxon>Euteleostomi</taxon>
        <taxon>Actinopterygii</taxon>
        <taxon>Neopterygii</taxon>
        <taxon>Teleostei</taxon>
        <taxon>Neoteleostei</taxon>
        <taxon>Acanthomorphata</taxon>
        <taxon>Ovalentaria</taxon>
        <taxon>Atherinomorphae</taxon>
        <taxon>Cyprinodontiformes</taxon>
        <taxon>Goodeidae</taxon>
        <taxon>Xenoophorus</taxon>
    </lineage>
</organism>
<evidence type="ECO:0000313" key="2">
    <source>
        <dbReference type="EMBL" id="MEQ2198728.1"/>
    </source>
</evidence>
<evidence type="ECO:0000313" key="3">
    <source>
        <dbReference type="Proteomes" id="UP001434883"/>
    </source>
</evidence>
<accession>A0ABV0QT49</accession>
<keyword evidence="3" id="KW-1185">Reference proteome</keyword>
<proteinExistence type="predicted"/>
<sequence>MLQGITTDIGEVKGSLDYLQTTVQQLGRRIAEAETRISNFRKSGKLWNNFRRESIIWLSTVQNYSSTLSVLLTVPFPAGRRKIVKNAMESDVKVTYNPPWSFPLEPHSKRSDTSLIQDHI</sequence>
<reference evidence="2 3" key="1">
    <citation type="submission" date="2021-06" db="EMBL/GenBank/DDBJ databases">
        <authorList>
            <person name="Palmer J.M."/>
        </authorList>
    </citation>
    <scope>NUCLEOTIDE SEQUENCE [LARGE SCALE GENOMIC DNA]</scope>
    <source>
        <strain evidence="2 3">XC_2019</strain>
        <tissue evidence="2">Muscle</tissue>
    </source>
</reference>